<sequence>MQQNSISITPAWPSMLFLCEWAEHATHAPNIVSHINELASGYNEPIASGVAKSAKPAKGLIESPLNLFTTTKNESLLKLVNWISNSVKVAVSKVNGDQVPPERLQLEFSQSWFHITNDGGFHDAHTHGACSWCGIYYLVAGEAGEVSADGNAVAANGINRFYSPLSSGGLVRDYGNAYLGRGFLDVQPHDGRLVIFPSYLLHSALPYTGETDRIVMAFNTRTRAM</sequence>
<dbReference type="RefSeq" id="WP_213889894.1">
    <property type="nucleotide sequence ID" value="NZ_JAGFNU010000008.1"/>
</dbReference>
<name>A0ABV5JFG5_9RHOB</name>
<dbReference type="Pfam" id="PF13759">
    <property type="entry name" value="2OG-FeII_Oxy_5"/>
    <property type="match status" value="1"/>
</dbReference>
<dbReference type="EMBL" id="JBHMEA010000038">
    <property type="protein sequence ID" value="MFB9232180.1"/>
    <property type="molecule type" value="Genomic_DNA"/>
</dbReference>
<evidence type="ECO:0000313" key="2">
    <source>
        <dbReference type="Proteomes" id="UP001589683"/>
    </source>
</evidence>
<reference evidence="1 2" key="1">
    <citation type="submission" date="2024-09" db="EMBL/GenBank/DDBJ databases">
        <authorList>
            <person name="Sun Q."/>
            <person name="Mori K."/>
        </authorList>
    </citation>
    <scope>NUCLEOTIDE SEQUENCE [LARGE SCALE GENOMIC DNA]</scope>
    <source>
        <strain evidence="1 2">CECT 8726</strain>
    </source>
</reference>
<protein>
    <submittedName>
        <fullName evidence="1">2OG-Fe(II) oxygenase</fullName>
    </submittedName>
</protein>
<accession>A0ABV5JFG5</accession>
<dbReference type="Proteomes" id="UP001589683">
    <property type="component" value="Unassembled WGS sequence"/>
</dbReference>
<evidence type="ECO:0000313" key="1">
    <source>
        <dbReference type="EMBL" id="MFB9232180.1"/>
    </source>
</evidence>
<proteinExistence type="predicted"/>
<comment type="caution">
    <text evidence="1">The sequence shown here is derived from an EMBL/GenBank/DDBJ whole genome shotgun (WGS) entry which is preliminary data.</text>
</comment>
<dbReference type="Gene3D" id="2.60.120.620">
    <property type="entry name" value="q2cbj1_9rhob like domain"/>
    <property type="match status" value="1"/>
</dbReference>
<keyword evidence="2" id="KW-1185">Reference proteome</keyword>
<gene>
    <name evidence="1" type="ORF">ACFFUT_10340</name>
</gene>
<organism evidence="1 2">
    <name type="scientific">Pseudohalocynthiibacter aestuariivivens</name>
    <dbReference type="NCBI Taxonomy" id="1591409"/>
    <lineage>
        <taxon>Bacteria</taxon>
        <taxon>Pseudomonadati</taxon>
        <taxon>Pseudomonadota</taxon>
        <taxon>Alphaproteobacteria</taxon>
        <taxon>Rhodobacterales</taxon>
        <taxon>Paracoccaceae</taxon>
        <taxon>Pseudohalocynthiibacter</taxon>
    </lineage>
</organism>
<dbReference type="InterPro" id="IPR012668">
    <property type="entry name" value="CHP02466"/>
</dbReference>